<sequence length="677" mass="78885">MTDEINELQENLVADILSLFYDDKESIGIKAPTGSGKTYMMAMFMDKLLSQSDKYIFIVSSLSKGDLAEQCYNSFVKNSDYKFTNLRPYLISTGNENSKNTEYSIQIDWGYNVYVLPTNQLTSASRINKECAFLSFLIKCKDENKDIVLIKDESHITTNNLNSFKDYFKQTINFSATPKNDKYDLILTESEAVKAKLIKSVKYIDNKDDELEVGLAKALKTFKDEIRPTYEDYDIVPAFIVQISNSEQGQEQFEKIVNVVEEQGLQWVSFVDNDKKYETNNAITKNKNRKIWRELIKQPNYPIDVIIFKMVITEGFDIPRACVLYQIRDTQSVTLDEQVVGRVRRNPYLINFDRLNKDTQEHFSKAYVYGVKPNDTASMGKKEVKLRGDNILHLSNQIIKEFSPFKSVMLKEVAMSDIDIAGCIERSLADNKDIFKAYKELNQCDSAVRKKRREFVTHSSKWFDFTSNLDKIKEEVRSVVEDYDKYGNMLEIADGLRSNIYAFMDLNGNKFNCDSCVWTDSKDDELHHDSIAELEWFKILNRLKTKCCKSIKINSSDIYLFGKNYVDNYSNVKFDYYYKTKHTSYPDFIFKDKKDTIHIFEVKSVNGNSNTQFDTDRYKEKVEKLKKAYLFASNITGYVFYIPIYSGDDWQIWSCENGVEKDLMNKAIFENYMQNRN</sequence>
<evidence type="ECO:0000313" key="2">
    <source>
        <dbReference type="EMBL" id="MBR8464035.1"/>
    </source>
</evidence>
<dbReference type="PANTHER" id="PTHR47396:SF1">
    <property type="entry name" value="ATP-DEPENDENT HELICASE IRC3-RELATED"/>
    <property type="match status" value="1"/>
</dbReference>
<dbReference type="Gene3D" id="3.40.50.300">
    <property type="entry name" value="P-loop containing nucleotide triphosphate hydrolases"/>
    <property type="match status" value="2"/>
</dbReference>
<organism evidence="2 3">
    <name type="scientific">Campylobacter anatolicus</name>
    <dbReference type="NCBI Taxonomy" id="2829105"/>
    <lineage>
        <taxon>Bacteria</taxon>
        <taxon>Pseudomonadati</taxon>
        <taxon>Campylobacterota</taxon>
        <taxon>Epsilonproteobacteria</taxon>
        <taxon>Campylobacterales</taxon>
        <taxon>Campylobacteraceae</taxon>
        <taxon>Campylobacter</taxon>
    </lineage>
</organism>
<keyword evidence="2" id="KW-0067">ATP-binding</keyword>
<evidence type="ECO:0000259" key="1">
    <source>
        <dbReference type="Pfam" id="PF04851"/>
    </source>
</evidence>
<dbReference type="SUPFAM" id="SSF52540">
    <property type="entry name" value="P-loop containing nucleoside triphosphate hydrolases"/>
    <property type="match status" value="1"/>
</dbReference>
<feature type="domain" description="Helicase/UvrB N-terminal" evidence="1">
    <location>
        <begin position="4"/>
        <end position="179"/>
    </location>
</feature>
<dbReference type="RefSeq" id="WP_212142036.1">
    <property type="nucleotide sequence ID" value="NZ_JAGSSW010000005.1"/>
</dbReference>
<dbReference type="Proteomes" id="UP000682951">
    <property type="component" value="Unassembled WGS sequence"/>
</dbReference>
<gene>
    <name evidence="2" type="ORF">KDD93_05545</name>
</gene>
<proteinExistence type="predicted"/>
<evidence type="ECO:0000313" key="3">
    <source>
        <dbReference type="Proteomes" id="UP000682951"/>
    </source>
</evidence>
<dbReference type="EMBL" id="JAGSSW010000005">
    <property type="protein sequence ID" value="MBR8464035.1"/>
    <property type="molecule type" value="Genomic_DNA"/>
</dbReference>
<keyword evidence="3" id="KW-1185">Reference proteome</keyword>
<dbReference type="GO" id="GO:0004386">
    <property type="term" value="F:helicase activity"/>
    <property type="evidence" value="ECO:0007669"/>
    <property type="project" value="UniProtKB-KW"/>
</dbReference>
<keyword evidence="2" id="KW-0547">Nucleotide-binding</keyword>
<dbReference type="InterPro" id="IPR050742">
    <property type="entry name" value="Helicase_Restrict-Modif_Enz"/>
</dbReference>
<keyword evidence="2" id="KW-0378">Hydrolase</keyword>
<name>A0ABS5HID0_9BACT</name>
<protein>
    <submittedName>
        <fullName evidence="2">DEAD/DEAH box helicase family protein</fullName>
    </submittedName>
</protein>
<dbReference type="InterPro" id="IPR006935">
    <property type="entry name" value="Helicase/UvrB_N"/>
</dbReference>
<comment type="caution">
    <text evidence="2">The sequence shown here is derived from an EMBL/GenBank/DDBJ whole genome shotgun (WGS) entry which is preliminary data.</text>
</comment>
<accession>A0ABS5HID0</accession>
<reference evidence="2 3" key="1">
    <citation type="submission" date="2021-04" db="EMBL/GenBank/DDBJ databases">
        <title>Molecular and phenotypic characterization and identification of bacterial isolates recovered from the Anatolian ground squirrels (Spermophilus xanthoprymnus) and which have the potential to form a new species in the Campylobacter genus.</title>
        <authorList>
            <person name="Aydin F."/>
            <person name="Abay S."/>
            <person name="Kayman T."/>
            <person name="Karakaya E."/>
            <person name="Mustak H.K."/>
            <person name="Mustak I.B."/>
            <person name="Bilgin N."/>
            <person name="Duzler A."/>
            <person name="Sahin O."/>
            <person name="Guran O."/>
            <person name="Saticioglu I.B."/>
        </authorList>
    </citation>
    <scope>NUCLEOTIDE SEQUENCE [LARGE SCALE GENOMIC DNA]</scope>
    <source>
        <strain evidence="3">faydin-G24</strain>
    </source>
</reference>
<dbReference type="Pfam" id="PF04851">
    <property type="entry name" value="ResIII"/>
    <property type="match status" value="1"/>
</dbReference>
<dbReference type="InterPro" id="IPR027417">
    <property type="entry name" value="P-loop_NTPase"/>
</dbReference>
<keyword evidence="2" id="KW-0347">Helicase</keyword>
<dbReference type="PANTHER" id="PTHR47396">
    <property type="entry name" value="TYPE I RESTRICTION ENZYME ECOKI R PROTEIN"/>
    <property type="match status" value="1"/>
</dbReference>